<evidence type="ECO:0000256" key="2">
    <source>
        <dbReference type="SAM" id="MobiDB-lite"/>
    </source>
</evidence>
<sequence>MIVRKKTKLADLISSSGLIGVSCQDSSNAATAADTPTGTVGISSRPSSAPACRSNSSRQLSRANSRAATILGLQAASRRTTRSSSIGDRSSVTDTTADNSDAGAAQLKHNSGASRGSLAWQDRQNAQDWPEQQASEQHQQLLQQLQQATHQLAAAHATQHKLEQQLQEQAEQHQVVLSDQQAVHDSSSKKLFRELKAAQAAKEQALAGKRVAEQATRDLQQELAAVPGQCQCQQQQLASLEERLAAAARKLEQQAAAHEEASRHASDKAERRQQQLKEQLAAKEAAIKEAEESLRQELHRRTGTILGLQAKLDGQDAALAEAAQQQATLQGQLQELQSQLSCAPSICTSQAGDEQLSAGSSYVQQPRSNEQLAAARAAAGAAAAAAAATSARLQDALAAAKPTEHGPAGGECRASRDSPAVAGGASRQHAQQEHSTLSRPATATHSHLTAAAAAAQGGPHTVLSRQLQLPLAIVAEQHDSSALAAPAAEAAIAETMDDCRRPSSSSRSSRPASASAQLLRQSLGAFESTAGSAAAAKALAAQAESLATALAAAARDAANAKEEYACNLVRLEASLAAAESSAATCWQAYDVTFSEVAKRVAGLLHSQCEGLALPFHRPSWAWGGADGRQTNSRPASASTTGQHNNNSSSSSSSVQALNQLNQRLCDENAWLLVELGKWEAGHHQKQIAFAAAAAEQARSSLMAGSGSSSGSRCPAAAAVEAVGRASSSSGSSGSATSRSNSSGASSAQQDCTAAAADGAAGGTPGQHGAVGQAAAARAPAGTPVKEALELAVKQALQARKGALLPALLLPGAGGSSSSGWAAAGGSRLAAALSAAEINMNLRTRILQLESALVNLKAEHAGDDSQMAQQQQRIKQLEQQQQQLTQQLAAARAQAEEAQEKAQQCLQVAAAAVAHDAPGSSPARGGSWAQPAADSMVANQGQSKAGTAGSGAAAVPGIAADERLSCVVGLLRDLPLAAQQEIAAQRRNAAAAKRDKEARNRDVTEFELRYSTLAAKLVKSRQAVAHRDGQIAQLQQALAAAHMALLDAGLDCQQQLGATAAAAAAAAAAAQQQPAAAGVSATHVDAAGSSRLTEAGIGSSEAAHTGSGGSSGRASAADESDVMSVALSCEASISSCCSSRMTAASSSASTVWGVNGAAAASWTAAMEARERERQVQRLAAACGDKQAKVDVLQQELRRLQQQLARQQRAADAALAAARAEALSSRESLAGDLEGATIAMQEAMRKLVASEVECSSLRHQLAAKQRLQQQLEFDVAYLRSRRAPAAPAAAAGTAAVDAAAAACIAREYMASPCFMPGDEAASDGRQLACDAAAKQLGY</sequence>
<feature type="coiled-coil region" evidence="1">
    <location>
        <begin position="838"/>
        <end position="907"/>
    </location>
</feature>
<keyword evidence="4" id="KW-1185">Reference proteome</keyword>
<feature type="compositionally biased region" description="Basic and acidic residues" evidence="2">
    <location>
        <begin position="251"/>
        <end position="275"/>
    </location>
</feature>
<organism evidence="3 4">
    <name type="scientific">Tetradesmus obliquus</name>
    <name type="common">Green alga</name>
    <name type="synonym">Acutodesmus obliquus</name>
    <dbReference type="NCBI Taxonomy" id="3088"/>
    <lineage>
        <taxon>Eukaryota</taxon>
        <taxon>Viridiplantae</taxon>
        <taxon>Chlorophyta</taxon>
        <taxon>core chlorophytes</taxon>
        <taxon>Chlorophyceae</taxon>
        <taxon>CS clade</taxon>
        <taxon>Sphaeropleales</taxon>
        <taxon>Scenedesmaceae</taxon>
        <taxon>Tetradesmus</taxon>
    </lineage>
</organism>
<feature type="region of interest" description="Disordered" evidence="2">
    <location>
        <begin position="28"/>
        <end position="139"/>
    </location>
</feature>
<dbReference type="GO" id="GO:0003691">
    <property type="term" value="F:double-stranded telomeric DNA binding"/>
    <property type="evidence" value="ECO:0007669"/>
    <property type="project" value="TreeGrafter"/>
</dbReference>
<evidence type="ECO:0000313" key="4">
    <source>
        <dbReference type="Proteomes" id="UP000256970"/>
    </source>
</evidence>
<feature type="compositionally biased region" description="Low complexity" evidence="2">
    <location>
        <begin position="940"/>
        <end position="951"/>
    </location>
</feature>
<dbReference type="GO" id="GO:0007004">
    <property type="term" value="P:telomere maintenance via telomerase"/>
    <property type="evidence" value="ECO:0007669"/>
    <property type="project" value="TreeGrafter"/>
</dbReference>
<feature type="compositionally biased region" description="Low complexity" evidence="2">
    <location>
        <begin position="441"/>
        <end position="455"/>
    </location>
</feature>
<dbReference type="PANTHER" id="PTHR18867:SF12">
    <property type="entry name" value="DNA REPAIR PROTEIN RAD50"/>
    <property type="match status" value="1"/>
</dbReference>
<feature type="region of interest" description="Disordered" evidence="2">
    <location>
        <begin position="251"/>
        <end position="278"/>
    </location>
</feature>
<proteinExistence type="predicted"/>
<dbReference type="GO" id="GO:0043047">
    <property type="term" value="F:single-stranded telomeric DNA binding"/>
    <property type="evidence" value="ECO:0007669"/>
    <property type="project" value="TreeGrafter"/>
</dbReference>
<dbReference type="GO" id="GO:0051880">
    <property type="term" value="F:G-quadruplex DNA binding"/>
    <property type="evidence" value="ECO:0007669"/>
    <property type="project" value="TreeGrafter"/>
</dbReference>
<feature type="compositionally biased region" description="Polar residues" evidence="2">
    <location>
        <begin position="628"/>
        <end position="643"/>
    </location>
</feature>
<dbReference type="PANTHER" id="PTHR18867">
    <property type="entry name" value="RAD50"/>
    <property type="match status" value="1"/>
</dbReference>
<accession>A0A383V877</accession>
<dbReference type="GO" id="GO:0070192">
    <property type="term" value="P:chromosome organization involved in meiotic cell cycle"/>
    <property type="evidence" value="ECO:0007669"/>
    <property type="project" value="TreeGrafter"/>
</dbReference>
<dbReference type="Proteomes" id="UP000256970">
    <property type="component" value="Unassembled WGS sequence"/>
</dbReference>
<feature type="compositionally biased region" description="Polar residues" evidence="2">
    <location>
        <begin position="28"/>
        <end position="42"/>
    </location>
</feature>
<feature type="coiled-coil region" evidence="1">
    <location>
        <begin position="1181"/>
        <end position="1215"/>
    </location>
</feature>
<feature type="compositionally biased region" description="Low complexity" evidence="2">
    <location>
        <begin position="82"/>
        <end position="93"/>
    </location>
</feature>
<feature type="compositionally biased region" description="Low complexity" evidence="2">
    <location>
        <begin position="43"/>
        <end position="58"/>
    </location>
</feature>
<feature type="region of interest" description="Disordered" evidence="2">
    <location>
        <begin position="1095"/>
        <end position="1115"/>
    </location>
</feature>
<dbReference type="PROSITE" id="PS51257">
    <property type="entry name" value="PROKAR_LIPOPROTEIN"/>
    <property type="match status" value="1"/>
</dbReference>
<feature type="region of interest" description="Disordered" evidence="2">
    <location>
        <begin position="915"/>
        <end position="951"/>
    </location>
</feature>
<protein>
    <submittedName>
        <fullName evidence="3">Uncharacterized protein</fullName>
    </submittedName>
</protein>
<dbReference type="GO" id="GO:0000722">
    <property type="term" value="P:telomere maintenance via recombination"/>
    <property type="evidence" value="ECO:0007669"/>
    <property type="project" value="TreeGrafter"/>
</dbReference>
<feature type="coiled-coil region" evidence="1">
    <location>
        <begin position="543"/>
        <end position="581"/>
    </location>
</feature>
<dbReference type="GO" id="GO:0000794">
    <property type="term" value="C:condensed nuclear chromosome"/>
    <property type="evidence" value="ECO:0007669"/>
    <property type="project" value="TreeGrafter"/>
</dbReference>
<dbReference type="GO" id="GO:0030870">
    <property type="term" value="C:Mre11 complex"/>
    <property type="evidence" value="ECO:0007669"/>
    <property type="project" value="TreeGrafter"/>
</dbReference>
<dbReference type="EMBL" id="FNXT01000127">
    <property type="protein sequence ID" value="SZX61160.1"/>
    <property type="molecule type" value="Genomic_DNA"/>
</dbReference>
<feature type="region of interest" description="Disordered" evidence="2">
    <location>
        <begin position="398"/>
        <end position="457"/>
    </location>
</feature>
<feature type="region of interest" description="Disordered" evidence="2">
    <location>
        <begin position="755"/>
        <end position="774"/>
    </location>
</feature>
<feature type="region of interest" description="Disordered" evidence="2">
    <location>
        <begin position="624"/>
        <end position="653"/>
    </location>
</feature>
<gene>
    <name evidence="3" type="ORF">BQ4739_LOCUS1683</name>
</gene>
<evidence type="ECO:0000256" key="1">
    <source>
        <dbReference type="SAM" id="Coils"/>
    </source>
</evidence>
<name>A0A383V877_TETOB</name>
<dbReference type="GO" id="GO:0006302">
    <property type="term" value="P:double-strand break repair"/>
    <property type="evidence" value="ECO:0007669"/>
    <property type="project" value="TreeGrafter"/>
</dbReference>
<evidence type="ECO:0000313" key="3">
    <source>
        <dbReference type="EMBL" id="SZX61160.1"/>
    </source>
</evidence>
<keyword evidence="1" id="KW-0175">Coiled coil</keyword>
<reference evidence="3 4" key="1">
    <citation type="submission" date="2016-10" db="EMBL/GenBank/DDBJ databases">
        <authorList>
            <person name="Cai Z."/>
        </authorList>
    </citation>
    <scope>NUCLEOTIDE SEQUENCE [LARGE SCALE GENOMIC DNA]</scope>
</reference>
<feature type="region of interest" description="Disordered" evidence="2">
    <location>
        <begin position="724"/>
        <end position="750"/>
    </location>
</feature>
<feature type="compositionally biased region" description="Low complexity" evidence="2">
    <location>
        <begin position="644"/>
        <end position="653"/>
    </location>
</feature>